<proteinExistence type="predicted"/>
<reference evidence="1" key="1">
    <citation type="submission" date="2014-09" db="EMBL/GenBank/DDBJ databases">
        <authorList>
            <person name="Magalhaes I.L.F."/>
            <person name="Oliveira U."/>
            <person name="Santos F.R."/>
            <person name="Vidigal T.H.D.A."/>
            <person name="Brescovit A.D."/>
            <person name="Santos A.J."/>
        </authorList>
    </citation>
    <scope>NUCLEOTIDE SEQUENCE</scope>
    <source>
        <tissue evidence="1">Shoot tissue taken approximately 20 cm above the soil surface</tissue>
    </source>
</reference>
<organism evidence="1">
    <name type="scientific">Arundo donax</name>
    <name type="common">Giant reed</name>
    <name type="synonym">Donax arundinaceus</name>
    <dbReference type="NCBI Taxonomy" id="35708"/>
    <lineage>
        <taxon>Eukaryota</taxon>
        <taxon>Viridiplantae</taxon>
        <taxon>Streptophyta</taxon>
        <taxon>Embryophyta</taxon>
        <taxon>Tracheophyta</taxon>
        <taxon>Spermatophyta</taxon>
        <taxon>Magnoliopsida</taxon>
        <taxon>Liliopsida</taxon>
        <taxon>Poales</taxon>
        <taxon>Poaceae</taxon>
        <taxon>PACMAD clade</taxon>
        <taxon>Arundinoideae</taxon>
        <taxon>Arundineae</taxon>
        <taxon>Arundo</taxon>
    </lineage>
</organism>
<sequence length="65" mass="7439">MENTDNVFIHCLLNKASQLPCLPNPTLKYLLVVIPRLHLSQEAVNHAKFAFYPPHSTLQFCSCRD</sequence>
<dbReference type="AlphaFoldDB" id="A0A0A9D4H5"/>
<reference evidence="1" key="2">
    <citation type="journal article" date="2015" name="Data Brief">
        <title>Shoot transcriptome of the giant reed, Arundo donax.</title>
        <authorList>
            <person name="Barrero R.A."/>
            <person name="Guerrero F.D."/>
            <person name="Moolhuijzen P."/>
            <person name="Goolsby J.A."/>
            <person name="Tidwell J."/>
            <person name="Bellgard S.E."/>
            <person name="Bellgard M.I."/>
        </authorList>
    </citation>
    <scope>NUCLEOTIDE SEQUENCE</scope>
    <source>
        <tissue evidence="1">Shoot tissue taken approximately 20 cm above the soil surface</tissue>
    </source>
</reference>
<evidence type="ECO:0000313" key="1">
    <source>
        <dbReference type="EMBL" id="JAD82721.1"/>
    </source>
</evidence>
<protein>
    <submittedName>
        <fullName evidence="1">Uncharacterized protein</fullName>
    </submittedName>
</protein>
<accession>A0A0A9D4H5</accession>
<dbReference type="EMBL" id="GBRH01215174">
    <property type="protein sequence ID" value="JAD82721.1"/>
    <property type="molecule type" value="Transcribed_RNA"/>
</dbReference>
<name>A0A0A9D4H5_ARUDO</name>